<protein>
    <recommendedName>
        <fullName evidence="2">polynucleotide adenylyltransferase</fullName>
        <ecNumber evidence="2">2.7.7.19</ecNumber>
    </recommendedName>
</protein>
<evidence type="ECO:0000313" key="6">
    <source>
        <dbReference type="Proteomes" id="UP000297703"/>
    </source>
</evidence>
<accession>A0A4D9DC54</accession>
<reference evidence="5 6" key="2">
    <citation type="submission" date="2019-04" db="EMBL/GenBank/DDBJ databases">
        <title>The genome sequence of big-headed turtle.</title>
        <authorList>
            <person name="Gong S."/>
        </authorList>
    </citation>
    <scope>NUCLEOTIDE SEQUENCE [LARGE SCALE GENOMIC DNA]</scope>
    <source>
        <strain evidence="5">DO16091913</strain>
        <tissue evidence="5">Muscle</tissue>
    </source>
</reference>
<keyword evidence="3" id="KW-0808">Transferase</keyword>
<dbReference type="STRING" id="55544.A0A4D9DC54"/>
<evidence type="ECO:0000313" key="5">
    <source>
        <dbReference type="EMBL" id="TFJ94950.1"/>
    </source>
</evidence>
<keyword evidence="6" id="KW-1185">Reference proteome</keyword>
<evidence type="ECO:0000256" key="4">
    <source>
        <dbReference type="ARBA" id="ARBA00047933"/>
    </source>
</evidence>
<dbReference type="GO" id="GO:1990817">
    <property type="term" value="F:poly(A) RNA polymerase activity"/>
    <property type="evidence" value="ECO:0007669"/>
    <property type="project" value="UniProtKB-EC"/>
</dbReference>
<dbReference type="EC" id="2.7.7.19" evidence="2"/>
<dbReference type="AlphaFoldDB" id="A0A4D9DC54"/>
<evidence type="ECO:0000256" key="1">
    <source>
        <dbReference type="ARBA" id="ARBA00007631"/>
    </source>
</evidence>
<name>A0A4D9DC54_9SAUR</name>
<dbReference type="InterPro" id="IPR012937">
    <property type="entry name" value="TET5"/>
</dbReference>
<comment type="catalytic activity">
    <reaction evidence="4">
        <text>RNA(n) + ATP = RNA(n)-3'-adenine ribonucleotide + diphosphate</text>
        <dbReference type="Rhea" id="RHEA:11332"/>
        <dbReference type="Rhea" id="RHEA-COMP:14527"/>
        <dbReference type="Rhea" id="RHEA-COMP:17347"/>
        <dbReference type="ChEBI" id="CHEBI:30616"/>
        <dbReference type="ChEBI" id="CHEBI:33019"/>
        <dbReference type="ChEBI" id="CHEBI:140395"/>
        <dbReference type="ChEBI" id="CHEBI:173115"/>
        <dbReference type="EC" id="2.7.7.19"/>
    </reaction>
    <physiologicalReaction direction="left-to-right" evidence="4">
        <dbReference type="Rhea" id="RHEA:11333"/>
    </physiologicalReaction>
</comment>
<comment type="similarity">
    <text evidence="1">Belongs to the TENT family.</text>
</comment>
<comment type="caution">
    <text evidence="5">The sequence shown here is derived from an EMBL/GenBank/DDBJ whole genome shotgun (WGS) entry which is preliminary data.</text>
</comment>
<evidence type="ECO:0000256" key="2">
    <source>
        <dbReference type="ARBA" id="ARBA00012388"/>
    </source>
</evidence>
<dbReference type="PANTHER" id="PTHR12974:SF25">
    <property type="entry name" value="TERMINAL NUCLEOTIDYLTRANSFERASE 5A"/>
    <property type="match status" value="1"/>
</dbReference>
<proteinExistence type="inferred from homology"/>
<organism evidence="5 6">
    <name type="scientific">Platysternon megacephalum</name>
    <name type="common">big-headed turtle</name>
    <dbReference type="NCBI Taxonomy" id="55544"/>
    <lineage>
        <taxon>Eukaryota</taxon>
        <taxon>Metazoa</taxon>
        <taxon>Chordata</taxon>
        <taxon>Craniata</taxon>
        <taxon>Vertebrata</taxon>
        <taxon>Euteleostomi</taxon>
        <taxon>Archelosauria</taxon>
        <taxon>Testudinata</taxon>
        <taxon>Testudines</taxon>
        <taxon>Cryptodira</taxon>
        <taxon>Durocryptodira</taxon>
        <taxon>Testudinoidea</taxon>
        <taxon>Platysternidae</taxon>
        <taxon>Platysternon</taxon>
    </lineage>
</organism>
<dbReference type="EMBL" id="QXTE01019922">
    <property type="protein sequence ID" value="TFJ94950.1"/>
    <property type="molecule type" value="Genomic_DNA"/>
</dbReference>
<dbReference type="GO" id="GO:0048255">
    <property type="term" value="P:mRNA stabilization"/>
    <property type="evidence" value="ECO:0007669"/>
    <property type="project" value="TreeGrafter"/>
</dbReference>
<dbReference type="OrthoDB" id="5874347at2759"/>
<dbReference type="PANTHER" id="PTHR12974">
    <property type="entry name" value="PRION-LIKE- Q/N-RICH -DOMAIN-BEARING PROTEIN PROTEIN 44"/>
    <property type="match status" value="1"/>
</dbReference>
<reference evidence="5 6" key="1">
    <citation type="submission" date="2019-04" db="EMBL/GenBank/DDBJ databases">
        <title>Draft genome of the big-headed turtle Platysternon megacephalum.</title>
        <authorList>
            <person name="Gong S."/>
        </authorList>
    </citation>
    <scope>NUCLEOTIDE SEQUENCE [LARGE SCALE GENOMIC DNA]</scope>
    <source>
        <strain evidence="5">DO16091913</strain>
        <tissue evidence="5">Muscle</tissue>
    </source>
</reference>
<sequence>MADDEIAPSSSSERGNCTGTCGENPHCNVLSWEQVRRLDRILSETIPIHGRGNFPTLEMQPRQIVKVVRSRLEEKCIGVRDVRLNGSAASHILHQDSGLGYKDLDLIFCADLKGEAEFQTVKDVVLDCLLDFLPDGVNKEKITPLTLKVNLHLSRHTAEGSSTL</sequence>
<dbReference type="Pfam" id="PF07984">
    <property type="entry name" value="NTP_transf_7"/>
    <property type="match status" value="1"/>
</dbReference>
<dbReference type="GO" id="GO:0003723">
    <property type="term" value="F:RNA binding"/>
    <property type="evidence" value="ECO:0007669"/>
    <property type="project" value="TreeGrafter"/>
</dbReference>
<gene>
    <name evidence="5" type="ORF">DR999_PMT23733</name>
</gene>
<dbReference type="Proteomes" id="UP000297703">
    <property type="component" value="Unassembled WGS sequence"/>
</dbReference>
<evidence type="ECO:0000256" key="3">
    <source>
        <dbReference type="ARBA" id="ARBA00022679"/>
    </source>
</evidence>
<dbReference type="SMART" id="SM01153">
    <property type="entry name" value="DUF1693"/>
    <property type="match status" value="1"/>
</dbReference>